<feature type="domain" description="DUF5641" evidence="2">
    <location>
        <begin position="25"/>
        <end position="66"/>
    </location>
</feature>
<proteinExistence type="predicted"/>
<reference evidence="3" key="2">
    <citation type="submission" date="2021-09" db="EMBL/GenBank/DDBJ databases">
        <authorList>
            <person name="Jia N."/>
            <person name="Wang J."/>
            <person name="Shi W."/>
            <person name="Du L."/>
            <person name="Sun Y."/>
            <person name="Zhan W."/>
            <person name="Jiang J."/>
            <person name="Wang Q."/>
            <person name="Zhang B."/>
            <person name="Ji P."/>
            <person name="Sakyi L.B."/>
            <person name="Cui X."/>
            <person name="Yuan T."/>
            <person name="Jiang B."/>
            <person name="Yang W."/>
            <person name="Lam T.T.-Y."/>
            <person name="Chang Q."/>
            <person name="Ding S."/>
            <person name="Wang X."/>
            <person name="Zhu J."/>
            <person name="Ruan X."/>
            <person name="Zhao L."/>
            <person name="Wei J."/>
            <person name="Que T."/>
            <person name="Du C."/>
            <person name="Cheng J."/>
            <person name="Dai P."/>
            <person name="Han X."/>
            <person name="Huang E."/>
            <person name="Gao Y."/>
            <person name="Liu J."/>
            <person name="Shao H."/>
            <person name="Ye R."/>
            <person name="Li L."/>
            <person name="Wei W."/>
            <person name="Wang X."/>
            <person name="Wang C."/>
            <person name="Huo Q."/>
            <person name="Li W."/>
            <person name="Guo W."/>
            <person name="Chen H."/>
            <person name="Chen S."/>
            <person name="Zhou L."/>
            <person name="Zhou L."/>
            <person name="Ni X."/>
            <person name="Tian J."/>
            <person name="Zhou Y."/>
            <person name="Sheng Y."/>
            <person name="Liu T."/>
            <person name="Pan Y."/>
            <person name="Xia L."/>
            <person name="Li J."/>
            <person name="Zhao F."/>
            <person name="Cao W."/>
        </authorList>
    </citation>
    <scope>NUCLEOTIDE SEQUENCE</scope>
    <source>
        <strain evidence="3">Rsan-2018</strain>
        <tissue evidence="3">Larvae</tissue>
    </source>
</reference>
<comment type="caution">
    <text evidence="3">The sequence shown here is derived from an EMBL/GenBank/DDBJ whole genome shotgun (WGS) entry which is preliminary data.</text>
</comment>
<dbReference type="EMBL" id="JABSTV010001248">
    <property type="protein sequence ID" value="KAH7968378.1"/>
    <property type="molecule type" value="Genomic_DNA"/>
</dbReference>
<reference evidence="3" key="1">
    <citation type="journal article" date="2020" name="Cell">
        <title>Large-Scale Comparative Analyses of Tick Genomes Elucidate Their Genetic Diversity and Vector Capacities.</title>
        <authorList>
            <consortium name="Tick Genome and Microbiome Consortium (TIGMIC)"/>
            <person name="Jia N."/>
            <person name="Wang J."/>
            <person name="Shi W."/>
            <person name="Du L."/>
            <person name="Sun Y."/>
            <person name="Zhan W."/>
            <person name="Jiang J.F."/>
            <person name="Wang Q."/>
            <person name="Zhang B."/>
            <person name="Ji P."/>
            <person name="Bell-Sakyi L."/>
            <person name="Cui X.M."/>
            <person name="Yuan T.T."/>
            <person name="Jiang B.G."/>
            <person name="Yang W.F."/>
            <person name="Lam T.T."/>
            <person name="Chang Q.C."/>
            <person name="Ding S.J."/>
            <person name="Wang X.J."/>
            <person name="Zhu J.G."/>
            <person name="Ruan X.D."/>
            <person name="Zhao L."/>
            <person name="Wei J.T."/>
            <person name="Ye R.Z."/>
            <person name="Que T.C."/>
            <person name="Du C.H."/>
            <person name="Zhou Y.H."/>
            <person name="Cheng J.X."/>
            <person name="Dai P.F."/>
            <person name="Guo W.B."/>
            <person name="Han X.H."/>
            <person name="Huang E.J."/>
            <person name="Li L.F."/>
            <person name="Wei W."/>
            <person name="Gao Y.C."/>
            <person name="Liu J.Z."/>
            <person name="Shao H.Z."/>
            <person name="Wang X."/>
            <person name="Wang C.C."/>
            <person name="Yang T.C."/>
            <person name="Huo Q.B."/>
            <person name="Li W."/>
            <person name="Chen H.Y."/>
            <person name="Chen S.E."/>
            <person name="Zhou L.G."/>
            <person name="Ni X.B."/>
            <person name="Tian J.H."/>
            <person name="Sheng Y."/>
            <person name="Liu T."/>
            <person name="Pan Y.S."/>
            <person name="Xia L.Y."/>
            <person name="Li J."/>
            <person name="Zhao F."/>
            <person name="Cao W.C."/>
        </authorList>
    </citation>
    <scope>NUCLEOTIDE SEQUENCE</scope>
    <source>
        <strain evidence="3">Rsan-2018</strain>
    </source>
</reference>
<accession>A0A9D4Q6A4</accession>
<sequence length="66" mass="7770">MLDLQEKHVPSGVQTPRRAKSKPWFNDHTWKRWRKEYLLLLRSAHEAASKTPPRLQVGDVVLVHDD</sequence>
<protein>
    <recommendedName>
        <fullName evidence="2">DUF5641 domain-containing protein</fullName>
    </recommendedName>
</protein>
<organism evidence="3 4">
    <name type="scientific">Rhipicephalus sanguineus</name>
    <name type="common">Brown dog tick</name>
    <name type="synonym">Ixodes sanguineus</name>
    <dbReference type="NCBI Taxonomy" id="34632"/>
    <lineage>
        <taxon>Eukaryota</taxon>
        <taxon>Metazoa</taxon>
        <taxon>Ecdysozoa</taxon>
        <taxon>Arthropoda</taxon>
        <taxon>Chelicerata</taxon>
        <taxon>Arachnida</taxon>
        <taxon>Acari</taxon>
        <taxon>Parasitiformes</taxon>
        <taxon>Ixodida</taxon>
        <taxon>Ixodoidea</taxon>
        <taxon>Ixodidae</taxon>
        <taxon>Rhipicephalinae</taxon>
        <taxon>Rhipicephalus</taxon>
        <taxon>Rhipicephalus</taxon>
    </lineage>
</organism>
<feature type="region of interest" description="Disordered" evidence="1">
    <location>
        <begin position="1"/>
        <end position="21"/>
    </location>
</feature>
<name>A0A9D4Q6A4_RHISA</name>
<dbReference type="Proteomes" id="UP000821837">
    <property type="component" value="Unassembled WGS sequence"/>
</dbReference>
<keyword evidence="4" id="KW-1185">Reference proteome</keyword>
<evidence type="ECO:0000259" key="2">
    <source>
        <dbReference type="Pfam" id="PF18701"/>
    </source>
</evidence>
<dbReference type="InterPro" id="IPR040676">
    <property type="entry name" value="DUF5641"/>
</dbReference>
<evidence type="ECO:0000313" key="3">
    <source>
        <dbReference type="EMBL" id="KAH7968378.1"/>
    </source>
</evidence>
<evidence type="ECO:0000256" key="1">
    <source>
        <dbReference type="SAM" id="MobiDB-lite"/>
    </source>
</evidence>
<gene>
    <name evidence="3" type="ORF">HPB52_007990</name>
</gene>
<dbReference type="Pfam" id="PF18701">
    <property type="entry name" value="DUF5641"/>
    <property type="match status" value="1"/>
</dbReference>
<dbReference type="AlphaFoldDB" id="A0A9D4Q6A4"/>
<evidence type="ECO:0000313" key="4">
    <source>
        <dbReference type="Proteomes" id="UP000821837"/>
    </source>
</evidence>